<name>A0ABR4D229_9HELO</name>
<keyword evidence="2" id="KW-1185">Reference proteome</keyword>
<proteinExistence type="predicted"/>
<reference evidence="1 2" key="1">
    <citation type="journal article" date="2024" name="Commun. Biol.">
        <title>Comparative genomic analysis of thermophilic fungi reveals convergent evolutionary adaptations and gene losses.</title>
        <authorList>
            <person name="Steindorff A.S."/>
            <person name="Aguilar-Pontes M.V."/>
            <person name="Robinson A.J."/>
            <person name="Andreopoulos B."/>
            <person name="LaButti K."/>
            <person name="Kuo A."/>
            <person name="Mondo S."/>
            <person name="Riley R."/>
            <person name="Otillar R."/>
            <person name="Haridas S."/>
            <person name="Lipzen A."/>
            <person name="Grimwood J."/>
            <person name="Schmutz J."/>
            <person name="Clum A."/>
            <person name="Reid I.D."/>
            <person name="Moisan M.C."/>
            <person name="Butler G."/>
            <person name="Nguyen T.T.M."/>
            <person name="Dewar K."/>
            <person name="Conant G."/>
            <person name="Drula E."/>
            <person name="Henrissat B."/>
            <person name="Hansel C."/>
            <person name="Singer S."/>
            <person name="Hutchinson M.I."/>
            <person name="de Vries R.P."/>
            <person name="Natvig D.O."/>
            <person name="Powell A.J."/>
            <person name="Tsang A."/>
            <person name="Grigoriev I.V."/>
        </authorList>
    </citation>
    <scope>NUCLEOTIDE SEQUENCE [LARGE SCALE GENOMIC DNA]</scope>
    <source>
        <strain evidence="1 2">CBS 494.80</strain>
    </source>
</reference>
<evidence type="ECO:0000313" key="1">
    <source>
        <dbReference type="EMBL" id="KAL2075406.1"/>
    </source>
</evidence>
<organism evidence="1 2">
    <name type="scientific">Oculimacula yallundae</name>
    <dbReference type="NCBI Taxonomy" id="86028"/>
    <lineage>
        <taxon>Eukaryota</taxon>
        <taxon>Fungi</taxon>
        <taxon>Dikarya</taxon>
        <taxon>Ascomycota</taxon>
        <taxon>Pezizomycotina</taxon>
        <taxon>Leotiomycetes</taxon>
        <taxon>Helotiales</taxon>
        <taxon>Ploettnerulaceae</taxon>
        <taxon>Oculimacula</taxon>
    </lineage>
</organism>
<sequence>MLSKYALLQSLFYSLGASRTVQLPNNITVSFFPQDDELACQANNISNAITLTSNSLAPSYFTCFNLNDLFTQGPSNTTYQGILPPGNITRIEYALRNGASFDTNTNYTRVWYDLAGSGSESEEEPAVMGSHTFYSYAFPDCMRKDHPLNVKDNPWFSTNCQSRSGGECKSVPHTIRSFAILAASGNASESRECEKSGSAPASGHSSSIAVAVAAAAALFLVL</sequence>
<comment type="caution">
    <text evidence="1">The sequence shown here is derived from an EMBL/GenBank/DDBJ whole genome shotgun (WGS) entry which is preliminary data.</text>
</comment>
<dbReference type="Proteomes" id="UP001595075">
    <property type="component" value="Unassembled WGS sequence"/>
</dbReference>
<evidence type="ECO:0000313" key="2">
    <source>
        <dbReference type="Proteomes" id="UP001595075"/>
    </source>
</evidence>
<accession>A0ABR4D229</accession>
<protein>
    <submittedName>
        <fullName evidence="1">Uncharacterized protein</fullName>
    </submittedName>
</protein>
<dbReference type="EMBL" id="JAZHXI010000001">
    <property type="protein sequence ID" value="KAL2075406.1"/>
    <property type="molecule type" value="Genomic_DNA"/>
</dbReference>
<gene>
    <name evidence="1" type="ORF">VTL71DRAFT_349</name>
</gene>